<evidence type="ECO:0000313" key="1">
    <source>
        <dbReference type="EMBL" id="AIA64681.1"/>
    </source>
</evidence>
<dbReference type="RefSeq" id="YP_009042388.1">
    <property type="nucleotide sequence ID" value="NC_024354.1"/>
</dbReference>
<accession>A0A060AGF2</accession>
<dbReference type="GeneID" id="19686902"/>
<organism evidence="1 2">
    <name type="scientific">Cronobacter phage CR8</name>
    <dbReference type="NCBI Taxonomy" id="1327934"/>
    <lineage>
        <taxon>Viruses</taxon>
        <taxon>Duplodnaviria</taxon>
        <taxon>Heunggongvirae</taxon>
        <taxon>Uroviricota</taxon>
        <taxon>Caudoviricetes</taxon>
        <taxon>Vequintavirinae</taxon>
        <taxon>Certrevirus</taxon>
        <taxon>Certrevirus CR8</taxon>
    </lineage>
</organism>
<proteinExistence type="predicted"/>
<keyword evidence="2" id="KW-1185">Reference proteome</keyword>
<gene>
    <name evidence="1" type="ORF">CR8_151</name>
</gene>
<dbReference type="EMBL" id="KC954774">
    <property type="protein sequence ID" value="AIA64681.1"/>
    <property type="molecule type" value="Genomic_DNA"/>
</dbReference>
<dbReference type="Proteomes" id="UP000026984">
    <property type="component" value="Segment"/>
</dbReference>
<dbReference type="KEGG" id="vg:19686902"/>
<evidence type="ECO:0000313" key="2">
    <source>
        <dbReference type="Proteomes" id="UP000026984"/>
    </source>
</evidence>
<sequence>MSKYTPWEPMYKISLVECSKNELDAIVRTATAVIRGLNFKHLRFKEVKQIFEMPDHKAASRLGLTVTSQGLYKDHDLKGPHVWLLACAVGRTIAATIKEMKTLRDAAKARRAELETMISTKC</sequence>
<protein>
    <submittedName>
        <fullName evidence="1">Uncharacterized protein</fullName>
    </submittedName>
</protein>
<reference evidence="1 2" key="1">
    <citation type="submission" date="2013-04" db="EMBL/GenBank/DDBJ databases">
        <title>Complete Genome Sequence of Cronobacter sakazakii Bacteriophage CR8.</title>
        <authorList>
            <person name="Kim Y."/>
            <person name="Shin H."/>
            <person name="Ryu S."/>
        </authorList>
    </citation>
    <scope>NUCLEOTIDE SEQUENCE [LARGE SCALE GENOMIC DNA]</scope>
</reference>
<name>A0A060AGF2_9CAUD</name>